<keyword evidence="8" id="KW-1185">Reference proteome</keyword>
<dbReference type="InterPro" id="IPR039425">
    <property type="entry name" value="RNA_pol_sigma-70-like"/>
</dbReference>
<evidence type="ECO:0000259" key="5">
    <source>
        <dbReference type="Pfam" id="PF04542"/>
    </source>
</evidence>
<name>A0ABP9BK69_9SPHI</name>
<sequence length="187" mass="22447">MPNLQDKSDRELFHLMVLDDEAAFNEIYDRYWKVLCYAAYKRVKSTVTAEEIVQEVFISLYARRYEIQLEVSLLAYLKRAVQYKVYNVYRDMLMRERFLEQKAYEPEKQPMQPDHLLQRKELRQSIDDVTNTLPDKCRDVFVMSRLEELSHKEIADKLHIAISTVKKHLTKALTTLRREFSNKHLDI</sequence>
<accession>A0ABP9BK69</accession>
<dbReference type="InterPro" id="IPR014327">
    <property type="entry name" value="RNA_pol_sigma70_bacteroid"/>
</dbReference>
<evidence type="ECO:0000256" key="1">
    <source>
        <dbReference type="ARBA" id="ARBA00010641"/>
    </source>
</evidence>
<dbReference type="NCBIfam" id="TIGR02937">
    <property type="entry name" value="sigma70-ECF"/>
    <property type="match status" value="1"/>
</dbReference>
<dbReference type="Pfam" id="PF04542">
    <property type="entry name" value="Sigma70_r2"/>
    <property type="match status" value="1"/>
</dbReference>
<feature type="domain" description="RNA polymerase sigma-70 region 2" evidence="5">
    <location>
        <begin position="28"/>
        <end position="91"/>
    </location>
</feature>
<dbReference type="InterPro" id="IPR013325">
    <property type="entry name" value="RNA_pol_sigma_r2"/>
</dbReference>
<dbReference type="SUPFAM" id="SSF88659">
    <property type="entry name" value="Sigma3 and sigma4 domains of RNA polymerase sigma factors"/>
    <property type="match status" value="1"/>
</dbReference>
<dbReference type="PANTHER" id="PTHR43133">
    <property type="entry name" value="RNA POLYMERASE ECF-TYPE SIGMA FACTO"/>
    <property type="match status" value="1"/>
</dbReference>
<reference evidence="8" key="1">
    <citation type="journal article" date="2019" name="Int. J. Syst. Evol. Microbiol.">
        <title>The Global Catalogue of Microorganisms (GCM) 10K type strain sequencing project: providing services to taxonomists for standard genome sequencing and annotation.</title>
        <authorList>
            <consortium name="The Broad Institute Genomics Platform"/>
            <consortium name="The Broad Institute Genome Sequencing Center for Infectious Disease"/>
            <person name="Wu L."/>
            <person name="Ma J."/>
        </authorList>
    </citation>
    <scope>NUCLEOTIDE SEQUENCE [LARGE SCALE GENOMIC DNA]</scope>
    <source>
        <strain evidence="8">JCM 18200</strain>
    </source>
</reference>
<comment type="similarity">
    <text evidence="1">Belongs to the sigma-70 factor family. ECF subfamily.</text>
</comment>
<dbReference type="InterPro" id="IPR013324">
    <property type="entry name" value="RNA_pol_sigma_r3/r4-like"/>
</dbReference>
<dbReference type="Gene3D" id="1.10.1740.10">
    <property type="match status" value="1"/>
</dbReference>
<proteinExistence type="inferred from homology"/>
<dbReference type="EMBL" id="BAABIQ010000036">
    <property type="protein sequence ID" value="GAA4795246.1"/>
    <property type="molecule type" value="Genomic_DNA"/>
</dbReference>
<dbReference type="SUPFAM" id="SSF88946">
    <property type="entry name" value="Sigma2 domain of RNA polymerase sigma factors"/>
    <property type="match status" value="1"/>
</dbReference>
<dbReference type="Pfam" id="PF08281">
    <property type="entry name" value="Sigma70_r4_2"/>
    <property type="match status" value="1"/>
</dbReference>
<dbReference type="InterPro" id="IPR013249">
    <property type="entry name" value="RNA_pol_sigma70_r4_t2"/>
</dbReference>
<evidence type="ECO:0000259" key="6">
    <source>
        <dbReference type="Pfam" id="PF08281"/>
    </source>
</evidence>
<feature type="domain" description="RNA polymerase sigma factor 70 region 4 type 2" evidence="6">
    <location>
        <begin position="124"/>
        <end position="176"/>
    </location>
</feature>
<gene>
    <name evidence="7" type="ORF">GCM10023231_24570</name>
</gene>
<keyword evidence="4" id="KW-0804">Transcription</keyword>
<keyword evidence="3" id="KW-0731">Sigma factor</keyword>
<dbReference type="InterPro" id="IPR036388">
    <property type="entry name" value="WH-like_DNA-bd_sf"/>
</dbReference>
<dbReference type="InterPro" id="IPR014284">
    <property type="entry name" value="RNA_pol_sigma-70_dom"/>
</dbReference>
<comment type="caution">
    <text evidence="7">The sequence shown here is derived from an EMBL/GenBank/DDBJ whole genome shotgun (WGS) entry which is preliminary data.</text>
</comment>
<dbReference type="PANTHER" id="PTHR43133:SF46">
    <property type="entry name" value="RNA POLYMERASE SIGMA-70 FACTOR ECF SUBFAMILY"/>
    <property type="match status" value="1"/>
</dbReference>
<evidence type="ECO:0000256" key="4">
    <source>
        <dbReference type="ARBA" id="ARBA00023163"/>
    </source>
</evidence>
<keyword evidence="2" id="KW-0805">Transcription regulation</keyword>
<evidence type="ECO:0000313" key="8">
    <source>
        <dbReference type="Proteomes" id="UP001501411"/>
    </source>
</evidence>
<dbReference type="NCBIfam" id="TIGR02985">
    <property type="entry name" value="Sig70_bacteroi1"/>
    <property type="match status" value="1"/>
</dbReference>
<evidence type="ECO:0000313" key="7">
    <source>
        <dbReference type="EMBL" id="GAA4795246.1"/>
    </source>
</evidence>
<evidence type="ECO:0000256" key="3">
    <source>
        <dbReference type="ARBA" id="ARBA00023082"/>
    </source>
</evidence>
<dbReference type="Proteomes" id="UP001501411">
    <property type="component" value="Unassembled WGS sequence"/>
</dbReference>
<protein>
    <submittedName>
        <fullName evidence="7">RNA polymerase sigma-70 factor</fullName>
    </submittedName>
</protein>
<dbReference type="RefSeq" id="WP_345232085.1">
    <property type="nucleotide sequence ID" value="NZ_BAABIQ010000036.1"/>
</dbReference>
<evidence type="ECO:0000256" key="2">
    <source>
        <dbReference type="ARBA" id="ARBA00023015"/>
    </source>
</evidence>
<dbReference type="CDD" id="cd06171">
    <property type="entry name" value="Sigma70_r4"/>
    <property type="match status" value="1"/>
</dbReference>
<organism evidence="7 8">
    <name type="scientific">Olivibacter ginsenosidimutans</name>
    <dbReference type="NCBI Taxonomy" id="1176537"/>
    <lineage>
        <taxon>Bacteria</taxon>
        <taxon>Pseudomonadati</taxon>
        <taxon>Bacteroidota</taxon>
        <taxon>Sphingobacteriia</taxon>
        <taxon>Sphingobacteriales</taxon>
        <taxon>Sphingobacteriaceae</taxon>
        <taxon>Olivibacter</taxon>
    </lineage>
</organism>
<dbReference type="Gene3D" id="1.10.10.10">
    <property type="entry name" value="Winged helix-like DNA-binding domain superfamily/Winged helix DNA-binding domain"/>
    <property type="match status" value="1"/>
</dbReference>
<dbReference type="InterPro" id="IPR007627">
    <property type="entry name" value="RNA_pol_sigma70_r2"/>
</dbReference>